<protein>
    <submittedName>
        <fullName evidence="1">Receptor Binding Protein</fullName>
    </submittedName>
</protein>
<evidence type="ECO:0000313" key="1">
    <source>
        <dbReference type="EMBL" id="DAF48683.1"/>
    </source>
</evidence>
<organism evidence="1">
    <name type="scientific">Siphoviridae sp. ctrCv3</name>
    <dbReference type="NCBI Taxonomy" id="2827954"/>
    <lineage>
        <taxon>Viruses</taxon>
        <taxon>Duplodnaviria</taxon>
        <taxon>Heunggongvirae</taxon>
        <taxon>Uroviricota</taxon>
        <taxon>Caudoviricetes</taxon>
    </lineage>
</organism>
<name>A0A8S5SCY4_9CAUD</name>
<accession>A0A8S5SCY4</accession>
<proteinExistence type="predicted"/>
<sequence>MANIKSFPNNRDEYVGAEYAMRWLHGRTSGVFAANNNAAVAAGQNAMAVTVSDGVGWISDSEANGVVWWNDAEKTNGAKMQLTVDAADGVLNRIDRVIVEWKTTDYADLPEIKILKGIPASAAAAPALTNNTTQRQLSLAQILVAAGTTSITASMITDERQNPEVCGLVTDTLSIDTSVINAQFTELLSQLRTAIEQASGGIIPDNTVTLAKLASDAKYWNELPRTNTSSDATSNYVVSSWGHVFNWVYGSNQSFMFDLGEFNRITDDFWETVIFANNPFTLILQNMPAVIESNKGTSSSAAEIRITVPQYKWIKLKKISNVALIVTGNYDERMIYAGTTEPSASLGNDGDIYLQYTE</sequence>
<keyword evidence="1" id="KW-0675">Receptor</keyword>
<dbReference type="EMBL" id="BK032572">
    <property type="protein sequence ID" value="DAF48683.1"/>
    <property type="molecule type" value="Genomic_DNA"/>
</dbReference>
<reference evidence="1" key="1">
    <citation type="journal article" date="2021" name="Proc. Natl. Acad. Sci. U.S.A.">
        <title>A Catalog of Tens of Thousands of Viruses from Human Metagenomes Reveals Hidden Associations with Chronic Diseases.</title>
        <authorList>
            <person name="Tisza M.J."/>
            <person name="Buck C.B."/>
        </authorList>
    </citation>
    <scope>NUCLEOTIDE SEQUENCE</scope>
    <source>
        <strain evidence="1">CtrCv3</strain>
    </source>
</reference>